<dbReference type="Proteomes" id="UP001634394">
    <property type="component" value="Unassembled WGS sequence"/>
</dbReference>
<name>A0ABD3VH32_SINWO</name>
<dbReference type="EMBL" id="JBJQND010000011">
    <property type="protein sequence ID" value="KAL3860885.1"/>
    <property type="molecule type" value="Genomic_DNA"/>
</dbReference>
<feature type="compositionally biased region" description="Basic residues" evidence="8">
    <location>
        <begin position="571"/>
        <end position="581"/>
    </location>
</feature>
<keyword evidence="5 9" id="KW-0472">Membrane</keyword>
<dbReference type="InterPro" id="IPR036179">
    <property type="entry name" value="Ig-like_dom_sf"/>
</dbReference>
<evidence type="ECO:0000256" key="9">
    <source>
        <dbReference type="SAM" id="Phobius"/>
    </source>
</evidence>
<keyword evidence="11" id="KW-1185">Reference proteome</keyword>
<evidence type="ECO:0000256" key="1">
    <source>
        <dbReference type="ARBA" id="ARBA00004370"/>
    </source>
</evidence>
<evidence type="ECO:0000256" key="6">
    <source>
        <dbReference type="ARBA" id="ARBA00023157"/>
    </source>
</evidence>
<dbReference type="GO" id="GO:0016020">
    <property type="term" value="C:membrane"/>
    <property type="evidence" value="ECO:0007669"/>
    <property type="project" value="UniProtKB-SubCell"/>
</dbReference>
<dbReference type="Gene3D" id="2.60.40.10">
    <property type="entry name" value="Immunoglobulins"/>
    <property type="match status" value="1"/>
</dbReference>
<proteinExistence type="predicted"/>
<evidence type="ECO:0000256" key="3">
    <source>
        <dbReference type="ARBA" id="ARBA00022729"/>
    </source>
</evidence>
<dbReference type="PANTHER" id="PTHR13869:SF24">
    <property type="entry name" value="BASEMENT MEMBRANE-SPECIFIC HEPARAN SULFATE PROTEOGLYCAN CORE PROTEIN-LIKE"/>
    <property type="match status" value="1"/>
</dbReference>
<keyword evidence="7" id="KW-0393">Immunoglobulin domain</keyword>
<comment type="subcellular location">
    <subcellularLocation>
        <location evidence="1">Membrane</location>
    </subcellularLocation>
</comment>
<accession>A0ABD3VH32</accession>
<keyword evidence="4 9" id="KW-1133">Transmembrane helix</keyword>
<reference evidence="10 11" key="1">
    <citation type="submission" date="2024-11" db="EMBL/GenBank/DDBJ databases">
        <title>Chromosome-level genome assembly of the freshwater bivalve Anodonta woodiana.</title>
        <authorList>
            <person name="Chen X."/>
        </authorList>
    </citation>
    <scope>NUCLEOTIDE SEQUENCE [LARGE SCALE GENOMIC DNA]</scope>
    <source>
        <strain evidence="10">MN2024</strain>
        <tissue evidence="10">Gills</tissue>
    </source>
</reference>
<keyword evidence="2 9" id="KW-0812">Transmembrane</keyword>
<dbReference type="PANTHER" id="PTHR13869">
    <property type="entry name" value="MYELIN P0 RELATED"/>
    <property type="match status" value="1"/>
</dbReference>
<feature type="transmembrane region" description="Helical" evidence="9">
    <location>
        <begin position="228"/>
        <end position="253"/>
    </location>
</feature>
<feature type="transmembrane region" description="Helical" evidence="9">
    <location>
        <begin position="260"/>
        <end position="286"/>
    </location>
</feature>
<feature type="transmembrane region" description="Helical" evidence="9">
    <location>
        <begin position="340"/>
        <end position="358"/>
    </location>
</feature>
<keyword evidence="3" id="KW-0732">Signal</keyword>
<evidence type="ECO:0000313" key="10">
    <source>
        <dbReference type="EMBL" id="KAL3860885.1"/>
    </source>
</evidence>
<gene>
    <name evidence="10" type="ORF">ACJMK2_006981</name>
</gene>
<evidence type="ECO:0000256" key="8">
    <source>
        <dbReference type="SAM" id="MobiDB-lite"/>
    </source>
</evidence>
<evidence type="ECO:0000256" key="5">
    <source>
        <dbReference type="ARBA" id="ARBA00023136"/>
    </source>
</evidence>
<evidence type="ECO:0000313" key="11">
    <source>
        <dbReference type="Proteomes" id="UP001634394"/>
    </source>
</evidence>
<feature type="region of interest" description="Disordered" evidence="8">
    <location>
        <begin position="501"/>
        <end position="602"/>
    </location>
</feature>
<feature type="compositionally biased region" description="Polar residues" evidence="8">
    <location>
        <begin position="501"/>
        <end position="514"/>
    </location>
</feature>
<comment type="caution">
    <text evidence="10">The sequence shown here is derived from an EMBL/GenBank/DDBJ whole genome shotgun (WGS) entry which is preliminary data.</text>
</comment>
<dbReference type="InterPro" id="IPR013783">
    <property type="entry name" value="Ig-like_fold"/>
</dbReference>
<organism evidence="10 11">
    <name type="scientific">Sinanodonta woodiana</name>
    <name type="common">Chinese pond mussel</name>
    <name type="synonym">Anodonta woodiana</name>
    <dbReference type="NCBI Taxonomy" id="1069815"/>
    <lineage>
        <taxon>Eukaryota</taxon>
        <taxon>Metazoa</taxon>
        <taxon>Spiralia</taxon>
        <taxon>Lophotrochozoa</taxon>
        <taxon>Mollusca</taxon>
        <taxon>Bivalvia</taxon>
        <taxon>Autobranchia</taxon>
        <taxon>Heteroconchia</taxon>
        <taxon>Palaeoheterodonta</taxon>
        <taxon>Unionida</taxon>
        <taxon>Unionoidea</taxon>
        <taxon>Unionidae</taxon>
        <taxon>Unioninae</taxon>
        <taxon>Sinanodonta</taxon>
    </lineage>
</organism>
<evidence type="ECO:0000256" key="7">
    <source>
        <dbReference type="ARBA" id="ARBA00023319"/>
    </source>
</evidence>
<dbReference type="SUPFAM" id="SSF48726">
    <property type="entry name" value="Immunoglobulin"/>
    <property type="match status" value="1"/>
</dbReference>
<feature type="transmembrane region" description="Helical" evidence="9">
    <location>
        <begin position="298"/>
        <end position="319"/>
    </location>
</feature>
<dbReference type="InterPro" id="IPR000920">
    <property type="entry name" value="Myelin_P0-rel"/>
</dbReference>
<evidence type="ECO:0000256" key="4">
    <source>
        <dbReference type="ARBA" id="ARBA00022989"/>
    </source>
</evidence>
<sequence length="602" mass="65164">MEKADIKRNIYLALVALIFYTQKGTGFSTSPSALTSCASSTANIFFNFSIDATESIIGKRTFFLGGDKIAESNGTTLTPVLSYSSRLTAYGTSGISLSNITVADAGTYTYLIILLPSGSPFIATTSLSVQVAPLKPPSCQVSATQLSNMLTCTVNTDSGNCGTPFLNASWVNSTNTTNQMACNVGMTYQCCATSAALACYTTGSPNDFCKLFNCTAVPTTPSSGNCQLVLILCLVLVFIIAIVFIIIIIVILICTDDEHAYTLGLVVGISFGITFIVCCIIIAILISTGTTPCKLELGLALVLLLGIICIIICIIALIFRCSSIPQNKGKPKRVKFGEGIHRGFLYSTGIGFIVVYFVCTKHENSPRKPDEVPPVETYVGTDAKFSFMVTEDYKESEILIKNESGCVVKIVSGIMHASTNPLYKDRVTLTGNMKPKMISFTLRNVTLEDAGTYSAEISDAKIIIGCQKLIVKVKKSKTKNSGPPAFHTGTQNKVEQGAISNPTYDRQQPMTPIRSQPVPEQNGEIKDRSRRGISATLEDAQGLASDTPRPNRLLPLPPKQETIQNEDASKERKKKRKKNKKKDQIKEETPEEENGKTNLSVN</sequence>
<dbReference type="AlphaFoldDB" id="A0ABD3VH32"/>
<protein>
    <submittedName>
        <fullName evidence="10">Uncharacterized protein</fullName>
    </submittedName>
</protein>
<evidence type="ECO:0000256" key="2">
    <source>
        <dbReference type="ARBA" id="ARBA00022692"/>
    </source>
</evidence>
<keyword evidence="6" id="KW-1015">Disulfide bond</keyword>